<dbReference type="SUPFAM" id="SSF48239">
    <property type="entry name" value="Terpenoid cyclases/Protein prenyltransferases"/>
    <property type="match status" value="1"/>
</dbReference>
<dbReference type="InterPro" id="IPR002890">
    <property type="entry name" value="MG2"/>
</dbReference>
<evidence type="ECO:0008006" key="8">
    <source>
        <dbReference type="Google" id="ProtNLM"/>
    </source>
</evidence>
<dbReference type="InterPro" id="IPR051802">
    <property type="entry name" value="YfhM-like"/>
</dbReference>
<comment type="similarity">
    <text evidence="1">Belongs to the protease inhibitor I39 (alpha-2-macroglobulin) family. Bacterial alpha-2-macroglobulin subfamily.</text>
</comment>
<sequence>MNSDPTKSGFRLSNRWGAMICVAAQAMIFLGACSSNKHEDAHPIATDASSIPQEYKMDKNAPEGLSFTLSETTAPNEELIRPRLVTGEELSAQERADLLGRLPPLPDEAANQKDFAFRARSKPAPRPGETIESAFPPDATLPPPPGATDGPMELLRFAPDGDVELAPKLSVTFSQPVVAVSGQEDAAKTVPVKIEPAVDGKWRWIGTRTALFEPTGERFPMATDYKVTVDPALKSATGNELNQAESWTFSTPALKVVRAHPTGTTQPLKPLIFMQFNQKIDQTNILDSLRLLANDASTELLLASEAEIQTDKVVPRLIDNARPGHWVAFRPARELKPATTIQINLAKGAPSIEGPKLSEGGTAGNFRTYDPLRVLRQSCDSTHPCTPGAGWYISFNNPLDDDDFSADKVSISPEIEGVEIRAQHGALYIKGNSKARTKYKVTLDASLKDKFGQTLGKNTELTFDVGPAYPIFGSSAGAMSVLDPALDGHFPIFSVNYDKLRLRAYRVTPADWEKYLAFTYQRHRYRNNGDGGATPPGKLVINKVVEIDSKPDEMTHTLIDLGEALNENGHGQLVVMLTEEKSDEEPPPSRPGYYRGYRDILTWVQATDIALDAFVSGSELLAWASRLKDGAPLKGVDISLSHTGDDVAKTDATGLRNLTLPKVGSAGKSPNAGRILIAMHGEDVAMLPERQHTWAGMVSNWVQQPENVQLLWHIFDDRGMYQPGETVNIKGWLREAKPTRENRLGMVDISTVKYRVSGPRGNQLSEGSAKVDANGGFDLNFELSDDVNLGQAMVTIYTEAARTPGTAYHSFKIQEFRRPEFEVSVSQSGEPHFIGSTSTLSVAANYYAGGALTGAPVAWNVSSQEGNYTPPGHSDFIFGRWRPWWFHWHPNTDNPSQTESFKSHTDASGEQHLKIKFNQANPALPMVVDASASVSDVNRQNWSGSTHLLVHPSAQYVGIRSQTNYVGEGEPFKIDAIVTNLEGDILSGKEVVVSATRMDWRYENGTYKEVDAESLACTLTSAEEAQTCTFKPEKGGQWKITATTLDERGRPNMSQAQVWVGGGERPPSRTMEKGEVQLIPEKESYEAGERAKLMVIAPFPGAEGLLTVRQNGVVSKERFRIKKQSHQIEVAISEADYPNVHVQVDLVGKEARTTQSGEARPDAPAKPAYASGQLTLKVPPKNRTLDVAIAPEKARMNPGAKTHINVKVTDAAGKAVANSQVAIVAVDEAILALSGYTLADPIESFYPDQPANVTDFYLQQYLLLATADEAQEAAANAEGFGGAEMKRSMAPPPMMDRPRPSPAARGGAMAEMDGAPMEMALGAMANSSAGGASGPASAPIALRKDFRALALFAPAVQTNAKGEAQVELALPDNLTRYRLMAVAVAGADQFGKSEATLTARLPLMVRPSPPRFLNFGDRFELPVVLQNQTDAPMQVKVAARAANLTFGKAPGRLVEVPANDRVEVRFKAVSDMAGTAVIQVAAASGSAADAATNELPVWTPATTEAFATYGTVDKNGAIMTQPVAPPSDSLSQFGGLEVTTSSTALQGLTDALLYLANYPYESAESIGSRIMAIAALRDVLQAFEAEKLPSEAELIATVERDVVELGKLQRPDGGFYLWSRYDYFRYPFTEVHINHALQRAKLKGFEVPDAILNRSKSFLHNIRAYIPAHYSKLARNTVMAYAYYVLDLMGESVHAKALELANEKPGEAISLEAIGWLMNTLEDAPEADARVKELTRYVQNRVDETSGNAQFTTDYGGTDHVLMHSLRRTDAILLDAWIANHPKSDLIPKLVRGLLAHRVRGHWRNTQENVFVLLALDRYFQAYEKTTPEFVANMWLGDGFVGGHSFKGRSNDYQKASIPMKSLIEKSGEDKAADLVIQKDGEGRLYYRIGMSYALKSLKLEPADYGFTVERSYEGVDDPADVTQREDGTWEVRNGSRVRVRLTMVAPARRYHVALVDPLPAGLEPLNPALAVTEPIPADANAAKPASPYWWWYRPWYSHQNLRDERAEAFAPYLGAGVHEYTYVTRATTPGEFVVPPTKAEEMYSPETFGRTGTARVIVR</sequence>
<dbReference type="Pfam" id="PF07703">
    <property type="entry name" value="A2M_BRD"/>
    <property type="match status" value="1"/>
</dbReference>
<evidence type="ECO:0000313" key="6">
    <source>
        <dbReference type="EMBL" id="AWV89353.1"/>
    </source>
</evidence>
<feature type="region of interest" description="Disordered" evidence="3">
    <location>
        <begin position="120"/>
        <end position="149"/>
    </location>
</feature>
<dbReference type="PANTHER" id="PTHR40094">
    <property type="entry name" value="ALPHA-2-MACROGLOBULIN HOMOLOG"/>
    <property type="match status" value="1"/>
</dbReference>
<organism evidence="6 7">
    <name type="scientific">Bradymonas sediminis</name>
    <dbReference type="NCBI Taxonomy" id="1548548"/>
    <lineage>
        <taxon>Bacteria</taxon>
        <taxon>Deltaproteobacteria</taxon>
        <taxon>Bradymonadales</taxon>
        <taxon>Bradymonadaceae</taxon>
        <taxon>Bradymonas</taxon>
    </lineage>
</organism>
<dbReference type="Gene3D" id="2.60.40.1930">
    <property type="match status" value="1"/>
</dbReference>
<keyword evidence="7" id="KW-1185">Reference proteome</keyword>
<evidence type="ECO:0000259" key="4">
    <source>
        <dbReference type="SMART" id="SM01359"/>
    </source>
</evidence>
<dbReference type="EMBL" id="CP030032">
    <property type="protein sequence ID" value="AWV89353.1"/>
    <property type="molecule type" value="Genomic_DNA"/>
</dbReference>
<dbReference type="InterPro" id="IPR032812">
    <property type="entry name" value="SbsA_Ig"/>
</dbReference>
<dbReference type="GO" id="GO:0004866">
    <property type="term" value="F:endopeptidase inhibitor activity"/>
    <property type="evidence" value="ECO:0007669"/>
    <property type="project" value="InterPro"/>
</dbReference>
<keyword evidence="2" id="KW-0732">Signal</keyword>
<dbReference type="Pfam" id="PF01835">
    <property type="entry name" value="MG2"/>
    <property type="match status" value="1"/>
</dbReference>
<dbReference type="SMART" id="SM01360">
    <property type="entry name" value="A2M"/>
    <property type="match status" value="1"/>
</dbReference>
<dbReference type="RefSeq" id="WP_111333798.1">
    <property type="nucleotide sequence ID" value="NZ_CP030032.1"/>
</dbReference>
<dbReference type="InterPro" id="IPR041246">
    <property type="entry name" value="Bact_MG10"/>
</dbReference>
<evidence type="ECO:0000256" key="1">
    <source>
        <dbReference type="ARBA" id="ARBA00010556"/>
    </source>
</evidence>
<feature type="domain" description="Alpha-2-macroglobulin bait region" evidence="4">
    <location>
        <begin position="1076"/>
        <end position="1233"/>
    </location>
</feature>
<name>A0A2Z4FK81_9DELT</name>
<dbReference type="OrthoDB" id="9767116at2"/>
<evidence type="ECO:0000259" key="5">
    <source>
        <dbReference type="SMART" id="SM01360"/>
    </source>
</evidence>
<dbReference type="PROSITE" id="PS51257">
    <property type="entry name" value="PROKAR_LIPOPROTEIN"/>
    <property type="match status" value="1"/>
</dbReference>
<dbReference type="Pfam" id="PF00207">
    <property type="entry name" value="A2M"/>
    <property type="match status" value="1"/>
</dbReference>
<dbReference type="SMART" id="SM01359">
    <property type="entry name" value="A2M_N_2"/>
    <property type="match status" value="1"/>
</dbReference>
<reference evidence="6 7" key="1">
    <citation type="submission" date="2018-06" db="EMBL/GenBank/DDBJ databases">
        <title>Lujinxingia sediminis gen. nov. sp. nov., a new facultative anaerobic member of the class Deltaproteobacteria, and proposal of Lujinxingaceae fam. nov.</title>
        <authorList>
            <person name="Guo L.-Y."/>
            <person name="Li C.-M."/>
            <person name="Wang S."/>
            <person name="Du Z.-J."/>
        </authorList>
    </citation>
    <scope>NUCLEOTIDE SEQUENCE [LARGE SCALE GENOMIC DNA]</scope>
    <source>
        <strain evidence="6 7">FA350</strain>
    </source>
</reference>
<accession>A0A2Z4FK81</accession>
<dbReference type="Gene3D" id="1.50.10.20">
    <property type="match status" value="1"/>
</dbReference>
<dbReference type="Proteomes" id="UP000249799">
    <property type="component" value="Chromosome"/>
</dbReference>
<evidence type="ECO:0000256" key="2">
    <source>
        <dbReference type="ARBA" id="ARBA00022729"/>
    </source>
</evidence>
<gene>
    <name evidence="6" type="ORF">DN745_08395</name>
</gene>
<dbReference type="KEGG" id="bsed:DN745_08395"/>
<feature type="domain" description="Alpha-2-macroglobulin" evidence="5">
    <location>
        <begin position="1349"/>
        <end position="1439"/>
    </location>
</feature>
<dbReference type="InterPro" id="IPR011625">
    <property type="entry name" value="A2M_N_BRD"/>
</dbReference>
<proteinExistence type="inferred from homology"/>
<dbReference type="Gene3D" id="2.60.40.3710">
    <property type="match status" value="1"/>
</dbReference>
<dbReference type="Pfam" id="PF13205">
    <property type="entry name" value="Big_5"/>
    <property type="match status" value="1"/>
</dbReference>
<evidence type="ECO:0000313" key="7">
    <source>
        <dbReference type="Proteomes" id="UP000249799"/>
    </source>
</evidence>
<dbReference type="Pfam" id="PF17973">
    <property type="entry name" value="bMG10"/>
    <property type="match status" value="1"/>
</dbReference>
<dbReference type="InterPro" id="IPR008930">
    <property type="entry name" value="Terpenoid_cyclase/PrenylTrfase"/>
</dbReference>
<protein>
    <recommendedName>
        <fullName evidence="8">Alpha-2-macroglobulin</fullName>
    </recommendedName>
</protein>
<dbReference type="InterPro" id="IPR001599">
    <property type="entry name" value="Macroglobln_a2"/>
</dbReference>
<evidence type="ECO:0000256" key="3">
    <source>
        <dbReference type="SAM" id="MobiDB-lite"/>
    </source>
</evidence>
<dbReference type="PANTHER" id="PTHR40094:SF1">
    <property type="entry name" value="UBIQUITIN DOMAIN-CONTAINING PROTEIN"/>
    <property type="match status" value="1"/>
</dbReference>